<accession>A0A2N0PNH5</accession>
<keyword evidence="4" id="KW-0808">Transferase</keyword>
<feature type="domain" description="Protein kinase" evidence="3">
    <location>
        <begin position="671"/>
        <end position="932"/>
    </location>
</feature>
<protein>
    <submittedName>
        <fullName evidence="4">Kinase-like protein</fullName>
    </submittedName>
</protein>
<dbReference type="PROSITE" id="PS50011">
    <property type="entry name" value="PROTEIN_KINASE_DOM"/>
    <property type="match status" value="2"/>
</dbReference>
<keyword evidence="1" id="KW-0067">ATP-binding</keyword>
<feature type="binding site" evidence="1">
    <location>
        <position position="700"/>
    </location>
    <ligand>
        <name>ATP</name>
        <dbReference type="ChEBI" id="CHEBI:30616"/>
    </ligand>
</feature>
<dbReference type="SUPFAM" id="SSF56112">
    <property type="entry name" value="Protein kinase-like (PK-like)"/>
    <property type="match status" value="4"/>
</dbReference>
<dbReference type="VEuPathDB" id="FungiDB:RhiirFUN_026566"/>
<evidence type="ECO:0000256" key="1">
    <source>
        <dbReference type="PROSITE-ProRule" id="PRU10141"/>
    </source>
</evidence>
<keyword evidence="1" id="KW-0547">Nucleotide-binding</keyword>
<dbReference type="InterPro" id="IPR011009">
    <property type="entry name" value="Kinase-like_dom_sf"/>
</dbReference>
<feature type="compositionally biased region" description="Low complexity" evidence="2">
    <location>
        <begin position="950"/>
        <end position="962"/>
    </location>
</feature>
<feature type="domain" description="Protein kinase" evidence="3">
    <location>
        <begin position="146"/>
        <end position="407"/>
    </location>
</feature>
<dbReference type="InterPro" id="IPR001245">
    <property type="entry name" value="Ser-Thr/Tyr_kinase_cat_dom"/>
</dbReference>
<feature type="compositionally biased region" description="Basic and acidic residues" evidence="2">
    <location>
        <begin position="425"/>
        <end position="443"/>
    </location>
</feature>
<dbReference type="AlphaFoldDB" id="A0A2N0PNH5"/>
<proteinExistence type="predicted"/>
<dbReference type="Proteomes" id="UP000232722">
    <property type="component" value="Unassembled WGS sequence"/>
</dbReference>
<feature type="compositionally biased region" description="Acidic residues" evidence="2">
    <location>
        <begin position="444"/>
        <end position="453"/>
    </location>
</feature>
<evidence type="ECO:0000259" key="3">
    <source>
        <dbReference type="PROSITE" id="PS50011"/>
    </source>
</evidence>
<dbReference type="GO" id="GO:0004674">
    <property type="term" value="F:protein serine/threonine kinase activity"/>
    <property type="evidence" value="ECO:0007669"/>
    <property type="project" value="TreeGrafter"/>
</dbReference>
<comment type="caution">
    <text evidence="4">The sequence shown here is derived from an EMBL/GenBank/DDBJ whole genome shotgun (WGS) entry which is preliminary data.</text>
</comment>
<gene>
    <name evidence="4" type="ORF">RhiirA5_399348</name>
</gene>
<dbReference type="GO" id="GO:0005524">
    <property type="term" value="F:ATP binding"/>
    <property type="evidence" value="ECO:0007669"/>
    <property type="project" value="UniProtKB-UniRule"/>
</dbReference>
<dbReference type="InterPro" id="IPR000719">
    <property type="entry name" value="Prot_kinase_dom"/>
</dbReference>
<keyword evidence="4" id="KW-0418">Kinase</keyword>
<dbReference type="VEuPathDB" id="FungiDB:RhiirFUN_026569"/>
<dbReference type="PANTHER" id="PTHR44329">
    <property type="entry name" value="SERINE/THREONINE-PROTEIN KINASE TNNI3K-RELATED"/>
    <property type="match status" value="1"/>
</dbReference>
<dbReference type="PROSITE" id="PS00107">
    <property type="entry name" value="PROTEIN_KINASE_ATP"/>
    <property type="match status" value="1"/>
</dbReference>
<dbReference type="VEuPathDB" id="FungiDB:FUN_001369"/>
<dbReference type="InterPro" id="IPR017441">
    <property type="entry name" value="Protein_kinase_ATP_BS"/>
</dbReference>
<sequence length="983" mass="114975">MYKKLSKKIFKKAFESDSDYYIEWLEKSITEEYFHYYEFSKFENIKEIGNKATSRVYRAKLKNIDHFYVLKSFHGKSFKDVVNEVKLHQKISSHPNIIQFYGATKIKGNDDRYLSDDDDDLIDNAAKWIKNTLENGVVRYIPFGNLLKPEPLSKGGSGSVMRATWSKTKDYVVCKKLTRTTYSKHNLLDAFIHELQIHLRFNDNDRIIRCLGISEDRRTKDYLLIIEYANGGDLSNYLKNNFNKLTWNDKKRLAFQIADGLYYLHEENILHRDLREAKIIDLGIAKSTETETYIHSGVLGVVAYIDPKRLENYLYEYNDKSDIYSLGVLMWELSSGRPPFADENISDNLLRFDLISGRREEPVPDTPDEYLKLYKLCWDPDPDVRPIIYKVFSKLVELGKMMDIQYFQNIEYDSDGDDNTQDIQSIHDDGDNDTEIKDNKYMEDDNDDLDNSNNDIVDEPQDLFEEIQDLKALHDSGYVHNNFYPTNILVFDNNLCAISTFSKCRKDLPLSNTDDNYKKANDIYEFGMIMYIVGTGYIPYDLTCAQSFDSNTFLTLYRLAPKFSKNIPKSFKELMERCWNPVQELCPDINEIYNNLLHWWSFIYHKCLNSVCIEFLTINNRNYSKPKPPLKPHKTKLKEIVLPNKKNLEPSELIDFIINNHFIKFININELTTMISIGDGHFGTIWKAIWKKTNNLVVCKKLKNNESISKKQIEAFLHELNMHRRLDFCSRIIRILGISFDESTKEYLLVIQYADGGDLRKYLKYNFSRLTWDDKIRFAYQITEGIKFLQGENILHRDLHSKNIVIHQGEAKIIDLGIAKSTETETHLHSGVFGMISYIDPKLLEDYTYKYNDKSDIYSLGVLMWELSSGYPPFINNENENLLRIHLIGGRREEPIPDTPDEYLKLYKLCWDSEPEVRPTISKVFTKLGKMLGIQDDANDDNDNDDNNDIQDSNNEQNNDNNTVYDVRNDCDDLFIPSDDDDQ</sequence>
<feature type="region of interest" description="Disordered" evidence="2">
    <location>
        <begin position="935"/>
        <end position="983"/>
    </location>
</feature>
<evidence type="ECO:0000313" key="5">
    <source>
        <dbReference type="Proteomes" id="UP000232722"/>
    </source>
</evidence>
<dbReference type="VEuPathDB" id="FungiDB:RhiirA1_470380"/>
<feature type="region of interest" description="Disordered" evidence="2">
    <location>
        <begin position="417"/>
        <end position="453"/>
    </location>
</feature>
<dbReference type="Gene3D" id="1.10.510.10">
    <property type="entry name" value="Transferase(Phosphotransferase) domain 1"/>
    <property type="match status" value="3"/>
</dbReference>
<dbReference type="Pfam" id="PF07714">
    <property type="entry name" value="PK_Tyr_Ser-Thr"/>
    <property type="match status" value="2"/>
</dbReference>
<dbReference type="VEuPathDB" id="FungiDB:RhiirA1_459059"/>
<evidence type="ECO:0000313" key="4">
    <source>
        <dbReference type="EMBL" id="PKC08372.1"/>
    </source>
</evidence>
<dbReference type="VEuPathDB" id="FungiDB:RhiirA1_453930"/>
<reference evidence="4 5" key="2">
    <citation type="submission" date="2017-09" db="EMBL/GenBank/DDBJ databases">
        <title>Extensive intraspecific genome diversity in a model arbuscular mycorrhizal fungus.</title>
        <authorList>
            <person name="Chen E.C."/>
            <person name="Morin E."/>
            <person name="Beaudet D."/>
            <person name="Noel J."/>
            <person name="Ndikumana S."/>
            <person name="Charron P."/>
            <person name="St-Onge C."/>
            <person name="Giorgi J."/>
            <person name="Grigoriev I.V."/>
            <person name="Roux C."/>
            <person name="Martin F.M."/>
            <person name="Corradi N."/>
        </authorList>
    </citation>
    <scope>NUCLEOTIDE SEQUENCE [LARGE SCALE GENOMIC DNA]</scope>
    <source>
        <strain evidence="4 5">A5</strain>
    </source>
</reference>
<dbReference type="VEuPathDB" id="FungiDB:FUN_001367"/>
<organism evidence="4 5">
    <name type="scientific">Rhizophagus irregularis</name>
    <dbReference type="NCBI Taxonomy" id="588596"/>
    <lineage>
        <taxon>Eukaryota</taxon>
        <taxon>Fungi</taxon>
        <taxon>Fungi incertae sedis</taxon>
        <taxon>Mucoromycota</taxon>
        <taxon>Glomeromycotina</taxon>
        <taxon>Glomeromycetes</taxon>
        <taxon>Glomerales</taxon>
        <taxon>Glomeraceae</taxon>
        <taxon>Rhizophagus</taxon>
    </lineage>
</organism>
<reference evidence="4 5" key="1">
    <citation type="submission" date="2016-04" db="EMBL/GenBank/DDBJ databases">
        <title>Genome analyses suggest a sexual origin of heterokaryosis in a supposedly ancient asexual fungus.</title>
        <authorList>
            <person name="Ropars J."/>
            <person name="Sedzielewska K."/>
            <person name="Noel J."/>
            <person name="Charron P."/>
            <person name="Farinelli L."/>
            <person name="Marton T."/>
            <person name="Kruger M."/>
            <person name="Pelin A."/>
            <person name="Brachmann A."/>
            <person name="Corradi N."/>
        </authorList>
    </citation>
    <scope>NUCLEOTIDE SEQUENCE [LARGE SCALE GENOMIC DNA]</scope>
    <source>
        <strain evidence="4 5">A5</strain>
    </source>
</reference>
<name>A0A2N0PNH5_9GLOM</name>
<dbReference type="EMBL" id="LLXJ01000549">
    <property type="protein sequence ID" value="PKC08372.1"/>
    <property type="molecule type" value="Genomic_DNA"/>
</dbReference>
<feature type="compositionally biased region" description="Acidic residues" evidence="2">
    <location>
        <begin position="937"/>
        <end position="949"/>
    </location>
</feature>
<dbReference type="PRINTS" id="PR00109">
    <property type="entry name" value="TYRKINASE"/>
</dbReference>
<dbReference type="Gene3D" id="3.30.200.20">
    <property type="entry name" value="Phosphorylase Kinase, domain 1"/>
    <property type="match status" value="1"/>
</dbReference>
<dbReference type="VEuPathDB" id="FungiDB:RhiirFUN_026559"/>
<dbReference type="InterPro" id="IPR051681">
    <property type="entry name" value="Ser/Thr_Kinases-Pseudokinases"/>
</dbReference>
<evidence type="ECO:0000256" key="2">
    <source>
        <dbReference type="SAM" id="MobiDB-lite"/>
    </source>
</evidence>